<keyword evidence="1" id="KW-0472">Membrane</keyword>
<accession>W0A6D3</accession>
<keyword evidence="3" id="KW-1185">Reference proteome</keyword>
<gene>
    <name evidence="2" type="ORF">NX02_08830</name>
</gene>
<protein>
    <submittedName>
        <fullName evidence="2">Uncharacterized protein</fullName>
    </submittedName>
</protein>
<keyword evidence="1" id="KW-1133">Transmembrane helix</keyword>
<evidence type="ECO:0000313" key="2">
    <source>
        <dbReference type="EMBL" id="AHE53489.1"/>
    </source>
</evidence>
<organism evidence="2 3">
    <name type="scientific">Sphingomonas sanxanigenens DSM 19645 = NX02</name>
    <dbReference type="NCBI Taxonomy" id="1123269"/>
    <lineage>
        <taxon>Bacteria</taxon>
        <taxon>Pseudomonadati</taxon>
        <taxon>Pseudomonadota</taxon>
        <taxon>Alphaproteobacteria</taxon>
        <taxon>Sphingomonadales</taxon>
        <taxon>Sphingomonadaceae</taxon>
        <taxon>Sphingomonas</taxon>
    </lineage>
</organism>
<dbReference type="Proteomes" id="UP000018851">
    <property type="component" value="Chromosome"/>
</dbReference>
<dbReference type="eggNOG" id="ENOG50339UJ">
    <property type="taxonomic scope" value="Bacteria"/>
</dbReference>
<dbReference type="KEGG" id="ssan:NX02_08830"/>
<name>W0A6D3_9SPHN</name>
<keyword evidence="1" id="KW-0812">Transmembrane</keyword>
<dbReference type="EMBL" id="CP006644">
    <property type="protein sequence ID" value="AHE53489.1"/>
    <property type="molecule type" value="Genomic_DNA"/>
</dbReference>
<dbReference type="HOGENOM" id="CLU_127117_0_0_5"/>
<evidence type="ECO:0000313" key="3">
    <source>
        <dbReference type="Proteomes" id="UP000018851"/>
    </source>
</evidence>
<evidence type="ECO:0000256" key="1">
    <source>
        <dbReference type="SAM" id="Phobius"/>
    </source>
</evidence>
<feature type="transmembrane region" description="Helical" evidence="1">
    <location>
        <begin position="89"/>
        <end position="114"/>
    </location>
</feature>
<sequence length="143" mass="14935">MDEHILSAERFATLAEAYGADLRRWPADLRAAAEAHLAVHPQSRGVLIDAARLDDLLAAYRVASPGAALIGRVLAHAPQSGSSWSRAKLWWSGLGLAGAGLAGGLAGAAALWLATPMLAEHRFADSADSQTVFGDIDLNGAIR</sequence>
<dbReference type="PATRIC" id="fig|1123269.5.peg.1732"/>
<dbReference type="RefSeq" id="WP_053000614.1">
    <property type="nucleotide sequence ID" value="NZ_CP006644.1"/>
</dbReference>
<proteinExistence type="predicted"/>
<dbReference type="STRING" id="1123269.NX02_08830"/>
<reference evidence="2 3" key="1">
    <citation type="submission" date="2013-07" db="EMBL/GenBank/DDBJ databases">
        <title>Completed genome of Sphingomonas sanxanigenens NX02.</title>
        <authorList>
            <person name="Ma T."/>
            <person name="Huang H."/>
            <person name="Wu M."/>
            <person name="Li X."/>
            <person name="Li G."/>
        </authorList>
    </citation>
    <scope>NUCLEOTIDE SEQUENCE [LARGE SCALE GENOMIC DNA]</scope>
    <source>
        <strain evidence="2 3">NX02</strain>
    </source>
</reference>
<dbReference type="AlphaFoldDB" id="W0A6D3"/>